<dbReference type="Gene3D" id="3.10.450.230">
    <property type="entry name" value="VirB8 protein"/>
    <property type="match status" value="1"/>
</dbReference>
<name>A0A9X0EA87_9PSED</name>
<evidence type="ECO:0000256" key="5">
    <source>
        <dbReference type="SAM" id="MobiDB-lite"/>
    </source>
</evidence>
<gene>
    <name evidence="8" type="ORF">LT42_25385</name>
</gene>
<keyword evidence="2 6" id="KW-0812">Transmembrane</keyword>
<sequence>MRKNTDVSPELQKHFEETKSLEQRRDSGDAAEKGALGKEAKRLIEEAKKFERSREASNKKMTKAAVIVAGISVVLNLLLGIAIVVMMPLKTVEPYVLRIHDGGSVTAEAPLGEAKTTFGEEADKFFISQYVIARESYDWNLAQRNYDTVKSYSILGGSVFNEYDNFVKSPKSPLAILTNKARVEAPITSITLDQKTSTATVRFAKTVIAADGKPSLMIPQTYWIATLSYSYPNPKLKPEERRLNPLGMKIPAYQLVQEQIGN</sequence>
<evidence type="ECO:0000313" key="8">
    <source>
        <dbReference type="EMBL" id="KGF62093.1"/>
    </source>
</evidence>
<evidence type="ECO:0000256" key="1">
    <source>
        <dbReference type="ARBA" id="ARBA00004167"/>
    </source>
</evidence>
<dbReference type="InterPro" id="IPR007430">
    <property type="entry name" value="VirB8"/>
</dbReference>
<feature type="domain" description="Bacterial virulence protein VirB8" evidence="7">
    <location>
        <begin position="47"/>
        <end position="258"/>
    </location>
</feature>
<feature type="region of interest" description="Disordered" evidence="5">
    <location>
        <begin position="1"/>
        <end position="38"/>
    </location>
</feature>
<evidence type="ECO:0000256" key="3">
    <source>
        <dbReference type="ARBA" id="ARBA00022989"/>
    </source>
</evidence>
<evidence type="ECO:0000256" key="4">
    <source>
        <dbReference type="ARBA" id="ARBA00023136"/>
    </source>
</evidence>
<evidence type="ECO:0000313" key="9">
    <source>
        <dbReference type="Proteomes" id="UP000029719"/>
    </source>
</evidence>
<dbReference type="Proteomes" id="UP000029719">
    <property type="component" value="Unassembled WGS sequence"/>
</dbReference>
<feature type="transmembrane region" description="Helical" evidence="6">
    <location>
        <begin position="64"/>
        <end position="89"/>
    </location>
</feature>
<protein>
    <recommendedName>
        <fullName evidence="7">Bacterial virulence protein VirB8 domain-containing protein</fullName>
    </recommendedName>
</protein>
<feature type="compositionally biased region" description="Basic and acidic residues" evidence="5">
    <location>
        <begin position="11"/>
        <end position="38"/>
    </location>
</feature>
<dbReference type="InterPro" id="IPR026264">
    <property type="entry name" value="VirB8/PtlE"/>
</dbReference>
<evidence type="ECO:0000259" key="7">
    <source>
        <dbReference type="Pfam" id="PF04335"/>
    </source>
</evidence>
<accession>A0A9X0EA87</accession>
<dbReference type="PIRSF" id="PIRSF003299">
    <property type="entry name" value="VirB8_PtlE"/>
    <property type="match status" value="1"/>
</dbReference>
<comment type="caution">
    <text evidence="8">The sequence shown here is derived from an EMBL/GenBank/DDBJ whole genome shotgun (WGS) entry which is preliminary data.</text>
</comment>
<dbReference type="EMBL" id="JRMB01000005">
    <property type="protein sequence ID" value="KGF62093.1"/>
    <property type="molecule type" value="Genomic_DNA"/>
</dbReference>
<dbReference type="GO" id="GO:0016020">
    <property type="term" value="C:membrane"/>
    <property type="evidence" value="ECO:0007669"/>
    <property type="project" value="UniProtKB-SubCell"/>
</dbReference>
<evidence type="ECO:0000256" key="2">
    <source>
        <dbReference type="ARBA" id="ARBA00022692"/>
    </source>
</evidence>
<keyword evidence="3 6" id="KW-1133">Transmembrane helix</keyword>
<evidence type="ECO:0000256" key="6">
    <source>
        <dbReference type="SAM" id="Phobius"/>
    </source>
</evidence>
<comment type="subcellular location">
    <subcellularLocation>
        <location evidence="1">Membrane</location>
        <topology evidence="1">Single-pass membrane protein</topology>
    </subcellularLocation>
</comment>
<organism evidence="8 9">
    <name type="scientific">Pseudomonas lutea</name>
    <dbReference type="NCBI Taxonomy" id="243924"/>
    <lineage>
        <taxon>Bacteria</taxon>
        <taxon>Pseudomonadati</taxon>
        <taxon>Pseudomonadota</taxon>
        <taxon>Gammaproteobacteria</taxon>
        <taxon>Pseudomonadales</taxon>
        <taxon>Pseudomonadaceae</taxon>
        <taxon>Pseudomonas</taxon>
    </lineage>
</organism>
<proteinExistence type="predicted"/>
<reference evidence="8 9" key="1">
    <citation type="submission" date="2014-09" db="EMBL/GenBank/DDBJ databases">
        <title>Genome sequence of Pseudomonas lutea strain DSM 17257T.</title>
        <authorList>
            <person name="Kwak Y."/>
            <person name="Shin J.-H."/>
        </authorList>
    </citation>
    <scope>NUCLEOTIDE SEQUENCE [LARGE SCALE GENOMIC DNA]</scope>
    <source>
        <strain evidence="8 9">DSM 17257</strain>
    </source>
</reference>
<keyword evidence="4 6" id="KW-0472">Membrane</keyword>
<dbReference type="GO" id="GO:0030255">
    <property type="term" value="P:protein secretion by the type IV secretion system"/>
    <property type="evidence" value="ECO:0007669"/>
    <property type="project" value="InterPro"/>
</dbReference>
<dbReference type="SUPFAM" id="SSF54427">
    <property type="entry name" value="NTF2-like"/>
    <property type="match status" value="1"/>
</dbReference>
<dbReference type="CDD" id="cd16424">
    <property type="entry name" value="VirB8"/>
    <property type="match status" value="1"/>
</dbReference>
<dbReference type="InterPro" id="IPR032710">
    <property type="entry name" value="NTF2-like_dom_sf"/>
</dbReference>
<dbReference type="Pfam" id="PF04335">
    <property type="entry name" value="VirB8"/>
    <property type="match status" value="1"/>
</dbReference>
<dbReference type="AlphaFoldDB" id="A0A9X0EA87"/>